<evidence type="ECO:0008006" key="3">
    <source>
        <dbReference type="Google" id="ProtNLM"/>
    </source>
</evidence>
<accession>A0ABX7CIE7</accession>
<dbReference type="Proteomes" id="UP000595498">
    <property type="component" value="Chromosome"/>
</dbReference>
<reference evidence="1 2" key="1">
    <citation type="submission" date="2021-01" db="EMBL/GenBank/DDBJ databases">
        <title>FDA dAtabase for Regulatory Grade micrObial Sequences (FDA-ARGOS): Supporting development and validation of Infectious Disease Dx tests.</title>
        <authorList>
            <person name="Sproer C."/>
            <person name="Gronow S."/>
            <person name="Severitt S."/>
            <person name="Schroder I."/>
            <person name="Tallon L."/>
            <person name="Sadzewicz L."/>
            <person name="Zhao X."/>
            <person name="Boylan J."/>
            <person name="Ott S."/>
            <person name="Bowen H."/>
            <person name="Vavikolanu K."/>
            <person name="Mehta A."/>
            <person name="Aluvathingal J."/>
            <person name="Nadendla S."/>
            <person name="Lowell S."/>
            <person name="Myers T."/>
            <person name="Yan Y."/>
            <person name="Sichtig H."/>
        </authorList>
    </citation>
    <scope>NUCLEOTIDE SEQUENCE [LARGE SCALE GENOMIC DNA]</scope>
    <source>
        <strain evidence="1 2">FDAARGOS_1141</strain>
    </source>
</reference>
<gene>
    <name evidence="1" type="ORF">I6I98_14340</name>
</gene>
<dbReference type="InterPro" id="IPR011006">
    <property type="entry name" value="CheY-like_superfamily"/>
</dbReference>
<keyword evidence="2" id="KW-1185">Reference proteome</keyword>
<organism evidence="1 2">
    <name type="scientific">Sphingobacterium multivorum</name>
    <dbReference type="NCBI Taxonomy" id="28454"/>
    <lineage>
        <taxon>Bacteria</taxon>
        <taxon>Pseudomonadati</taxon>
        <taxon>Bacteroidota</taxon>
        <taxon>Sphingobacteriia</taxon>
        <taxon>Sphingobacteriales</taxon>
        <taxon>Sphingobacteriaceae</taxon>
        <taxon>Sphingobacterium</taxon>
    </lineage>
</organism>
<evidence type="ECO:0000313" key="2">
    <source>
        <dbReference type="Proteomes" id="UP000595498"/>
    </source>
</evidence>
<sequence>MDNLIGCIIIEDEPLAVLHLTSLIKKTNKLILLGFLDDIEEIDTVQEELKQAKILFLDLHISGGNIEKIGHYLKHVPYIIITSALPPSEYPIFIKNRKYFVLQKPIIKSKFNECLLRILSKNIIAIN</sequence>
<evidence type="ECO:0000313" key="1">
    <source>
        <dbReference type="EMBL" id="QQT51478.1"/>
    </source>
</evidence>
<name>A0ABX7CIE7_SPHMU</name>
<protein>
    <recommendedName>
        <fullName evidence="3">Response regulator</fullName>
    </recommendedName>
</protein>
<dbReference type="SUPFAM" id="SSF52172">
    <property type="entry name" value="CheY-like"/>
    <property type="match status" value="1"/>
</dbReference>
<proteinExistence type="predicted"/>
<dbReference type="EMBL" id="CP068224">
    <property type="protein sequence ID" value="QQT51478.1"/>
    <property type="molecule type" value="Genomic_DNA"/>
</dbReference>